<protein>
    <submittedName>
        <fullName evidence="2">DJ-1/PfpI family protein</fullName>
    </submittedName>
</protein>
<dbReference type="InterPro" id="IPR052158">
    <property type="entry name" value="INH-QAR"/>
</dbReference>
<dbReference type="PANTHER" id="PTHR43130">
    <property type="entry name" value="ARAC-FAMILY TRANSCRIPTIONAL REGULATOR"/>
    <property type="match status" value="1"/>
</dbReference>
<feature type="domain" description="DJ-1/PfpI" evidence="1">
    <location>
        <begin position="20"/>
        <end position="181"/>
    </location>
</feature>
<dbReference type="SUPFAM" id="SSF52317">
    <property type="entry name" value="Class I glutamine amidotransferase-like"/>
    <property type="match status" value="1"/>
</dbReference>
<dbReference type="OrthoDB" id="9793422at2"/>
<evidence type="ECO:0000313" key="3">
    <source>
        <dbReference type="Proteomes" id="UP000245073"/>
    </source>
</evidence>
<dbReference type="Proteomes" id="UP000245073">
    <property type="component" value="Unassembled WGS sequence"/>
</dbReference>
<dbReference type="GO" id="GO:0006355">
    <property type="term" value="P:regulation of DNA-templated transcription"/>
    <property type="evidence" value="ECO:0007669"/>
    <property type="project" value="TreeGrafter"/>
</dbReference>
<accession>A0A2T9KBG1</accession>
<keyword evidence="3" id="KW-1185">Reference proteome</keyword>
<dbReference type="Gene3D" id="3.40.50.880">
    <property type="match status" value="1"/>
</dbReference>
<organism evidence="2 3">
    <name type="scientific">Caulobacter endophyticus</name>
    <dbReference type="NCBI Taxonomy" id="2172652"/>
    <lineage>
        <taxon>Bacteria</taxon>
        <taxon>Pseudomonadati</taxon>
        <taxon>Pseudomonadota</taxon>
        <taxon>Alphaproteobacteria</taxon>
        <taxon>Caulobacterales</taxon>
        <taxon>Caulobacteraceae</taxon>
        <taxon>Caulobacter</taxon>
    </lineage>
</organism>
<dbReference type="RefSeq" id="WP_109099574.1">
    <property type="nucleotide sequence ID" value="NZ_QDKQ01000019.1"/>
</dbReference>
<dbReference type="AlphaFoldDB" id="A0A2T9KBG1"/>
<evidence type="ECO:0000313" key="2">
    <source>
        <dbReference type="EMBL" id="PVM93308.1"/>
    </source>
</evidence>
<sequence length="271" mass="28221">MTGPGTAPGTAPPLPPFTVGIVLYPGVDILDVAGPHEVFAFFDGEVIGRTIQVATVAASTDPIQTSGVLKVVAQYAYDAAPHIDMLFVPGGGNGLQDAIGDTALLDFLSDRAGKARYVVSVCTGGLLLASAGLLDGYKATTHWGFIECLKLFPKVTVVNGCPRWVRDGNRITGAGISSSIDESLFMVQTIVADLAGGPDAEEKAQLASQQAQLSIQYNPDPPFPGGDPCSVSYDVFEPVNAGMTGFRAALNEAIEARLHPVAKAYKATVEA</sequence>
<dbReference type="InterPro" id="IPR002818">
    <property type="entry name" value="DJ-1/PfpI"/>
</dbReference>
<dbReference type="InterPro" id="IPR029062">
    <property type="entry name" value="Class_I_gatase-like"/>
</dbReference>
<dbReference type="PANTHER" id="PTHR43130:SF2">
    <property type="entry name" value="DJ-1_PFPI DOMAIN-CONTAINING PROTEIN"/>
    <property type="match status" value="1"/>
</dbReference>
<name>A0A2T9KBG1_9CAUL</name>
<gene>
    <name evidence="2" type="ORF">DDF67_03575</name>
</gene>
<dbReference type="Pfam" id="PF01965">
    <property type="entry name" value="DJ-1_PfpI"/>
    <property type="match status" value="1"/>
</dbReference>
<comment type="caution">
    <text evidence="2">The sequence shown here is derived from an EMBL/GenBank/DDBJ whole genome shotgun (WGS) entry which is preliminary data.</text>
</comment>
<evidence type="ECO:0000259" key="1">
    <source>
        <dbReference type="Pfam" id="PF01965"/>
    </source>
</evidence>
<proteinExistence type="predicted"/>
<reference evidence="2 3" key="1">
    <citation type="submission" date="2018-04" db="EMBL/GenBank/DDBJ databases">
        <title>The genome sequence of Caulobacter sp. 744.</title>
        <authorList>
            <person name="Gao J."/>
            <person name="Sun J."/>
        </authorList>
    </citation>
    <scope>NUCLEOTIDE SEQUENCE [LARGE SCALE GENOMIC DNA]</scope>
    <source>
        <strain evidence="2 3">774</strain>
    </source>
</reference>
<dbReference type="CDD" id="cd03139">
    <property type="entry name" value="GATase1_PfpI_2"/>
    <property type="match status" value="1"/>
</dbReference>
<dbReference type="EMBL" id="QDKQ01000019">
    <property type="protein sequence ID" value="PVM93308.1"/>
    <property type="molecule type" value="Genomic_DNA"/>
</dbReference>